<reference evidence="7" key="1">
    <citation type="submission" date="2022-01" db="UniProtKB">
        <authorList>
            <consortium name="EnsemblMetazoa"/>
        </authorList>
    </citation>
    <scope>IDENTIFICATION</scope>
</reference>
<dbReference type="PROSITE" id="PS01186">
    <property type="entry name" value="EGF_2"/>
    <property type="match status" value="1"/>
</dbReference>
<dbReference type="RefSeq" id="XP_014260047.1">
    <property type="nucleotide sequence ID" value="XM_014404561.2"/>
</dbReference>
<feature type="region of interest" description="Disordered" evidence="3">
    <location>
        <begin position="111"/>
        <end position="133"/>
    </location>
</feature>
<feature type="domain" description="Laminin G" evidence="5">
    <location>
        <begin position="391"/>
        <end position="570"/>
    </location>
</feature>
<comment type="caution">
    <text evidence="2">Lacks conserved residue(s) required for the propagation of feature annotation.</text>
</comment>
<dbReference type="CTD" id="36771"/>
<feature type="domain" description="Laminin G" evidence="5">
    <location>
        <begin position="171"/>
        <end position="349"/>
    </location>
</feature>
<dbReference type="PANTHER" id="PTHR15036">
    <property type="entry name" value="PIKACHURIN-LIKE PROTEIN"/>
    <property type="match status" value="1"/>
</dbReference>
<evidence type="ECO:0000256" key="4">
    <source>
        <dbReference type="SAM" id="SignalP"/>
    </source>
</evidence>
<dbReference type="SMART" id="SM00179">
    <property type="entry name" value="EGF_CA"/>
    <property type="match status" value="3"/>
</dbReference>
<sequence>MLALVVINFLIYVSTIGSSSTNDLDKAQFEAAFQGRCGHDSPCEQLCYELHDGMFECDCKQGFLLHHDGYSCIELNTTMETMREEAEMEEDVLYQKDASFSAQIVLDPSTTLSPNFEQKRPEETTPYGSGATESLPQPCEDCGNGNCLMDTSRCQCPLGTSGVHCQSEIDIRTPRFSGQGWLAFPALKAAYKHVQLEIEFRPEVWDGILFLTGERDDLAGDFMALLIHQGFIEFRFDCGSGVGVVRSQETVILNQWNRITLYRHRWDAWVQLNSGKHVQGRSKGLFSRMTFREPVFIGGRGNTSGLQEKLPTDHGFKGCIRHLQINDYLYKFAAVPKGDAVKGFDIEECIADRCSKVPCQHGGKCLTSDDSAVCLCPLGFTGDLCETRLDLQVPAFNGSSYLRYPGLGSSALSWLDILIVLKPNDLNGVILYNGHRSDGVGDFIAMYLCDGHLEFTFDLGTGTATVRSPEPLSLGEWHEVMVSRTGRLAVLQIDKKPSTQILSPGAFTQLYLPLNLYIGGIPNFDMVSPKVKIRTSFVGCIQKITINNQPLQILAEALAGVNVNNCPHPCVAKPCGDVAHCVPHYDAYKCVCDKHCEENNDISPTHVASFSGTTYLHYTDPEILNRVLGNKVSLNMRFRTTSPSGLIVWTGRTEVRQASGDFLALGVRDGYLHLRYNLGSGETLLIFNDTRIDDGNWHRVKATRSEQEGTLAVDHGKTITSRSPGKLKQLNTNTGLYIGGMEDMELATHYKYHKGFMGCISELTLNSDYHIKLVWTSDLSNHCGELPP</sequence>
<dbReference type="InterPro" id="IPR013320">
    <property type="entry name" value="ConA-like_dom_sf"/>
</dbReference>
<organism evidence="7 8">
    <name type="scientific">Cimex lectularius</name>
    <name type="common">Bed bug</name>
    <name type="synonym">Acanthia lectularia</name>
    <dbReference type="NCBI Taxonomy" id="79782"/>
    <lineage>
        <taxon>Eukaryota</taxon>
        <taxon>Metazoa</taxon>
        <taxon>Ecdysozoa</taxon>
        <taxon>Arthropoda</taxon>
        <taxon>Hexapoda</taxon>
        <taxon>Insecta</taxon>
        <taxon>Pterygota</taxon>
        <taxon>Neoptera</taxon>
        <taxon>Paraneoptera</taxon>
        <taxon>Hemiptera</taxon>
        <taxon>Heteroptera</taxon>
        <taxon>Panheteroptera</taxon>
        <taxon>Cimicomorpha</taxon>
        <taxon>Cimicidae</taxon>
        <taxon>Cimex</taxon>
    </lineage>
</organism>
<feature type="chain" id="PRO_5035205412" description="Pikachurin" evidence="4">
    <location>
        <begin position="19"/>
        <end position="788"/>
    </location>
</feature>
<feature type="domain" description="Laminin G" evidence="5">
    <location>
        <begin position="605"/>
        <end position="783"/>
    </location>
</feature>
<evidence type="ECO:0000256" key="2">
    <source>
        <dbReference type="PROSITE-ProRule" id="PRU00076"/>
    </source>
</evidence>
<feature type="signal peptide" evidence="4">
    <location>
        <begin position="1"/>
        <end position="18"/>
    </location>
</feature>
<dbReference type="SUPFAM" id="SSF57196">
    <property type="entry name" value="EGF/Laminin"/>
    <property type="match status" value="1"/>
</dbReference>
<dbReference type="GO" id="GO:0009653">
    <property type="term" value="P:anatomical structure morphogenesis"/>
    <property type="evidence" value="ECO:0007669"/>
    <property type="project" value="UniProtKB-ARBA"/>
</dbReference>
<dbReference type="Pfam" id="PF00008">
    <property type="entry name" value="EGF"/>
    <property type="match status" value="1"/>
</dbReference>
<dbReference type="Pfam" id="PF00054">
    <property type="entry name" value="Laminin_G_1"/>
    <property type="match status" value="2"/>
</dbReference>
<dbReference type="SUPFAM" id="SSF49899">
    <property type="entry name" value="Concanavalin A-like lectins/glucanases"/>
    <property type="match status" value="3"/>
</dbReference>
<dbReference type="Gene3D" id="2.60.120.200">
    <property type="match status" value="3"/>
</dbReference>
<evidence type="ECO:0000313" key="8">
    <source>
        <dbReference type="Proteomes" id="UP000494040"/>
    </source>
</evidence>
<dbReference type="PROSITE" id="PS50025">
    <property type="entry name" value="LAM_G_DOMAIN"/>
    <property type="match status" value="3"/>
</dbReference>
<keyword evidence="4" id="KW-0732">Signal</keyword>
<keyword evidence="1 2" id="KW-1015">Disulfide bond</keyword>
<dbReference type="InterPro" id="IPR001791">
    <property type="entry name" value="Laminin_G"/>
</dbReference>
<feature type="disulfide bond" evidence="2">
    <location>
        <begin position="376"/>
        <end position="385"/>
    </location>
</feature>
<dbReference type="GO" id="GO:0016020">
    <property type="term" value="C:membrane"/>
    <property type="evidence" value="ECO:0007669"/>
    <property type="project" value="UniProtKB-SubCell"/>
</dbReference>
<dbReference type="InterPro" id="IPR050372">
    <property type="entry name" value="Neurexin-related_CASP"/>
</dbReference>
<evidence type="ECO:0000259" key="5">
    <source>
        <dbReference type="PROSITE" id="PS50025"/>
    </source>
</evidence>
<dbReference type="Pfam" id="PF02210">
    <property type="entry name" value="Laminin_G_2"/>
    <property type="match status" value="1"/>
</dbReference>
<dbReference type="InterPro" id="IPR001881">
    <property type="entry name" value="EGF-like_Ca-bd_dom"/>
</dbReference>
<dbReference type="CDD" id="cd00054">
    <property type="entry name" value="EGF_CA"/>
    <property type="match status" value="1"/>
</dbReference>
<protein>
    <recommendedName>
        <fullName evidence="9">Pikachurin</fullName>
    </recommendedName>
</protein>
<evidence type="ECO:0000256" key="1">
    <source>
        <dbReference type="ARBA" id="ARBA00023157"/>
    </source>
</evidence>
<dbReference type="Gene3D" id="2.10.25.10">
    <property type="entry name" value="Laminin"/>
    <property type="match status" value="2"/>
</dbReference>
<dbReference type="SMART" id="SM00181">
    <property type="entry name" value="EGF"/>
    <property type="match status" value="4"/>
</dbReference>
<dbReference type="FunFam" id="2.10.25.10:FF:000593">
    <property type="entry name" value="SP2353, isoform A"/>
    <property type="match status" value="1"/>
</dbReference>
<evidence type="ECO:0000313" key="7">
    <source>
        <dbReference type="EnsemblMetazoa" id="XP_014260047.1"/>
    </source>
</evidence>
<dbReference type="GO" id="GO:0048513">
    <property type="term" value="P:animal organ development"/>
    <property type="evidence" value="ECO:0007669"/>
    <property type="project" value="UniProtKB-ARBA"/>
</dbReference>
<dbReference type="Proteomes" id="UP000494040">
    <property type="component" value="Unassembled WGS sequence"/>
</dbReference>
<accession>A0A8I6SAW5</accession>
<dbReference type="GO" id="GO:0030154">
    <property type="term" value="P:cell differentiation"/>
    <property type="evidence" value="ECO:0007669"/>
    <property type="project" value="UniProtKB-ARBA"/>
</dbReference>
<feature type="domain" description="EGF-like" evidence="6">
    <location>
        <begin position="350"/>
        <end position="386"/>
    </location>
</feature>
<evidence type="ECO:0000256" key="3">
    <source>
        <dbReference type="SAM" id="MobiDB-lite"/>
    </source>
</evidence>
<dbReference type="FunFam" id="2.60.120.200:FF:000187">
    <property type="entry name" value="SP2353, isoform A"/>
    <property type="match status" value="1"/>
</dbReference>
<keyword evidence="2" id="KW-0245">EGF-like domain</keyword>
<name>A0A8I6SAW5_CIMLE</name>
<proteinExistence type="predicted"/>
<dbReference type="EnsemblMetazoa" id="XM_014404561.2">
    <property type="protein sequence ID" value="XP_014260047.1"/>
    <property type="gene ID" value="LOC106672824"/>
</dbReference>
<dbReference type="OrthoDB" id="10014052at2759"/>
<dbReference type="GO" id="GO:0005509">
    <property type="term" value="F:calcium ion binding"/>
    <property type="evidence" value="ECO:0007669"/>
    <property type="project" value="InterPro"/>
</dbReference>
<dbReference type="PANTHER" id="PTHR15036:SF85">
    <property type="entry name" value="SP2353, ISOFORM A"/>
    <property type="match status" value="1"/>
</dbReference>
<dbReference type="OMA" id="AHKSMQV"/>
<dbReference type="PROSITE" id="PS50026">
    <property type="entry name" value="EGF_3"/>
    <property type="match status" value="1"/>
</dbReference>
<dbReference type="InterPro" id="IPR000742">
    <property type="entry name" value="EGF"/>
</dbReference>
<dbReference type="KEGG" id="clec:106672824"/>
<keyword evidence="8" id="KW-1185">Reference proteome</keyword>
<evidence type="ECO:0000259" key="6">
    <source>
        <dbReference type="PROSITE" id="PS50026"/>
    </source>
</evidence>
<dbReference type="GeneID" id="106672824"/>
<evidence type="ECO:0008006" key="9">
    <source>
        <dbReference type="Google" id="ProtNLM"/>
    </source>
</evidence>
<dbReference type="SMART" id="SM00282">
    <property type="entry name" value="LamG"/>
    <property type="match status" value="3"/>
</dbReference>
<dbReference type="CDD" id="cd00110">
    <property type="entry name" value="LamG"/>
    <property type="match status" value="3"/>
</dbReference>
<dbReference type="PROSITE" id="PS00022">
    <property type="entry name" value="EGF_1"/>
    <property type="match status" value="2"/>
</dbReference>
<dbReference type="AlphaFoldDB" id="A0A8I6SAW5"/>